<feature type="compositionally biased region" description="Basic and acidic residues" evidence="3">
    <location>
        <begin position="1"/>
        <end position="13"/>
    </location>
</feature>
<evidence type="ECO:0000313" key="5">
    <source>
        <dbReference type="Proteomes" id="UP001139353"/>
    </source>
</evidence>
<dbReference type="PROSITE" id="PS00086">
    <property type="entry name" value="CYTOCHROME_P450"/>
    <property type="match status" value="1"/>
</dbReference>
<dbReference type="GO" id="GO:0020037">
    <property type="term" value="F:heme binding"/>
    <property type="evidence" value="ECO:0007669"/>
    <property type="project" value="InterPro"/>
</dbReference>
<protein>
    <submittedName>
        <fullName evidence="4">Cytochrome P450</fullName>
    </submittedName>
</protein>
<dbReference type="EMBL" id="JAJLJH010000001">
    <property type="protein sequence ID" value="MCK9685652.1"/>
    <property type="molecule type" value="Genomic_DNA"/>
</dbReference>
<dbReference type="PRINTS" id="PR00359">
    <property type="entry name" value="BP450"/>
</dbReference>
<keyword evidence="2" id="KW-0349">Heme</keyword>
<sequence length="406" mass="44996">MQDRSEALPESESRTTGVPGHVPPELVREFDFRTGLGDRPHEVVGALHGGPRIVYSTTNHHHVAGVGSWIPTRAEDIRAVLQDAEAFSSRVVRSSSALTLIPLELDPPEHGAFRAIMNPLFSPNRIKVLEAKIRDRARALVENCAAKGESEYIDDFARPLPIGIFVDLMGLPPEDLERFLAWEKLIIHDMGARARTMKEVGDYLSGLIADRRVHPTDDLITFAVKSEIDGKPLSDAQVLGICVLLFMAGLDTVTSALGFQLRYLAEHPNEQQRLRDDPSLIPAAVEELLRAYAVVNTTRYATRDVELAGVTIKKGDNVTCSTILASRDPREFERSDEVLLDRSPNLHNAFSYGPHRCIGSHLARRELVIGLEEWLKRIPPFRLKDGQALEAHGGGVFGLEALPLVW</sequence>
<accession>A0A9X2BYT0</accession>
<dbReference type="AlphaFoldDB" id="A0A9X2BYT0"/>
<evidence type="ECO:0000256" key="3">
    <source>
        <dbReference type="SAM" id="MobiDB-lite"/>
    </source>
</evidence>
<dbReference type="InterPro" id="IPR001128">
    <property type="entry name" value="Cyt_P450"/>
</dbReference>
<keyword evidence="2" id="KW-0408">Iron</keyword>
<name>A0A9X2BYT0_9BURK</name>
<comment type="similarity">
    <text evidence="1 2">Belongs to the cytochrome P450 family.</text>
</comment>
<gene>
    <name evidence="4" type="ORF">LPC04_08015</name>
</gene>
<dbReference type="Gene3D" id="1.10.630.10">
    <property type="entry name" value="Cytochrome P450"/>
    <property type="match status" value="1"/>
</dbReference>
<dbReference type="InterPro" id="IPR002397">
    <property type="entry name" value="Cyt_P450_B"/>
</dbReference>
<dbReference type="CDD" id="cd11035">
    <property type="entry name" value="P450cam-like"/>
    <property type="match status" value="1"/>
</dbReference>
<organism evidence="4 5">
    <name type="scientific">Scleromatobacter humisilvae</name>
    <dbReference type="NCBI Taxonomy" id="2897159"/>
    <lineage>
        <taxon>Bacteria</taxon>
        <taxon>Pseudomonadati</taxon>
        <taxon>Pseudomonadota</taxon>
        <taxon>Betaproteobacteria</taxon>
        <taxon>Burkholderiales</taxon>
        <taxon>Sphaerotilaceae</taxon>
        <taxon>Scleromatobacter</taxon>
    </lineage>
</organism>
<feature type="region of interest" description="Disordered" evidence="3">
    <location>
        <begin position="1"/>
        <end position="24"/>
    </location>
</feature>
<dbReference type="PRINTS" id="PR00385">
    <property type="entry name" value="P450"/>
</dbReference>
<evidence type="ECO:0000313" key="4">
    <source>
        <dbReference type="EMBL" id="MCK9685652.1"/>
    </source>
</evidence>
<dbReference type="SUPFAM" id="SSF48264">
    <property type="entry name" value="Cytochrome P450"/>
    <property type="match status" value="1"/>
</dbReference>
<keyword evidence="2" id="KW-0479">Metal-binding</keyword>
<reference evidence="4" key="1">
    <citation type="submission" date="2021-11" db="EMBL/GenBank/DDBJ databases">
        <title>BS-T2-15 a new species belonging to the Comamonadaceae family isolated from the soil of a French oak forest.</title>
        <authorList>
            <person name="Mieszkin S."/>
            <person name="Alain K."/>
        </authorList>
    </citation>
    <scope>NUCLEOTIDE SEQUENCE</scope>
    <source>
        <strain evidence="4">BS-T2-15</strain>
    </source>
</reference>
<comment type="caution">
    <text evidence="4">The sequence shown here is derived from an EMBL/GenBank/DDBJ whole genome shotgun (WGS) entry which is preliminary data.</text>
</comment>
<dbReference type="Proteomes" id="UP001139353">
    <property type="component" value="Unassembled WGS sequence"/>
</dbReference>
<keyword evidence="5" id="KW-1185">Reference proteome</keyword>
<dbReference type="PANTHER" id="PTHR46696">
    <property type="entry name" value="P450, PUTATIVE (EUROFUNG)-RELATED"/>
    <property type="match status" value="1"/>
</dbReference>
<evidence type="ECO:0000256" key="2">
    <source>
        <dbReference type="RuleBase" id="RU000461"/>
    </source>
</evidence>
<proteinExistence type="inferred from homology"/>
<dbReference type="RefSeq" id="WP_275681649.1">
    <property type="nucleotide sequence ID" value="NZ_JAJLJH010000001.1"/>
</dbReference>
<evidence type="ECO:0000256" key="1">
    <source>
        <dbReference type="ARBA" id="ARBA00010617"/>
    </source>
</evidence>
<dbReference type="PANTHER" id="PTHR46696:SF6">
    <property type="entry name" value="P450, PUTATIVE (EUROFUNG)-RELATED"/>
    <property type="match status" value="1"/>
</dbReference>
<dbReference type="InterPro" id="IPR036396">
    <property type="entry name" value="Cyt_P450_sf"/>
</dbReference>
<keyword evidence="2" id="KW-0560">Oxidoreductase</keyword>
<dbReference type="GO" id="GO:0005506">
    <property type="term" value="F:iron ion binding"/>
    <property type="evidence" value="ECO:0007669"/>
    <property type="project" value="InterPro"/>
</dbReference>
<dbReference type="Pfam" id="PF00067">
    <property type="entry name" value="p450"/>
    <property type="match status" value="1"/>
</dbReference>
<dbReference type="GO" id="GO:0016705">
    <property type="term" value="F:oxidoreductase activity, acting on paired donors, with incorporation or reduction of molecular oxygen"/>
    <property type="evidence" value="ECO:0007669"/>
    <property type="project" value="InterPro"/>
</dbReference>
<keyword evidence="2" id="KW-0503">Monooxygenase</keyword>
<dbReference type="GO" id="GO:0004497">
    <property type="term" value="F:monooxygenase activity"/>
    <property type="evidence" value="ECO:0007669"/>
    <property type="project" value="UniProtKB-KW"/>
</dbReference>
<dbReference type="InterPro" id="IPR017972">
    <property type="entry name" value="Cyt_P450_CS"/>
</dbReference>